<evidence type="ECO:0000256" key="1">
    <source>
        <dbReference type="SAM" id="MobiDB-lite"/>
    </source>
</evidence>
<name>A0A7W6EBG6_9HYPH</name>
<keyword evidence="3" id="KW-1185">Reference proteome</keyword>
<accession>A0A7W6EBG6</accession>
<evidence type="ECO:0000313" key="3">
    <source>
        <dbReference type="Proteomes" id="UP000542776"/>
    </source>
</evidence>
<dbReference type="AlphaFoldDB" id="A0A7W6EBG6"/>
<gene>
    <name evidence="2" type="ORF">GGR04_002110</name>
</gene>
<organism evidence="2 3">
    <name type="scientific">Aureimonas pseudogalii</name>
    <dbReference type="NCBI Taxonomy" id="1744844"/>
    <lineage>
        <taxon>Bacteria</taxon>
        <taxon>Pseudomonadati</taxon>
        <taxon>Pseudomonadota</taxon>
        <taxon>Alphaproteobacteria</taxon>
        <taxon>Hyphomicrobiales</taxon>
        <taxon>Aurantimonadaceae</taxon>
        <taxon>Aureimonas</taxon>
    </lineage>
</organism>
<evidence type="ECO:0000313" key="2">
    <source>
        <dbReference type="EMBL" id="MBB3998271.1"/>
    </source>
</evidence>
<dbReference type="Proteomes" id="UP000542776">
    <property type="component" value="Unassembled WGS sequence"/>
</dbReference>
<feature type="region of interest" description="Disordered" evidence="1">
    <location>
        <begin position="41"/>
        <end position="61"/>
    </location>
</feature>
<reference evidence="2 3" key="1">
    <citation type="submission" date="2020-08" db="EMBL/GenBank/DDBJ databases">
        <title>Genomic Encyclopedia of Type Strains, Phase IV (KMG-IV): sequencing the most valuable type-strain genomes for metagenomic binning, comparative biology and taxonomic classification.</title>
        <authorList>
            <person name="Goeker M."/>
        </authorList>
    </citation>
    <scope>NUCLEOTIDE SEQUENCE [LARGE SCALE GENOMIC DNA]</scope>
    <source>
        <strain evidence="2 3">DSM 102238</strain>
    </source>
</reference>
<feature type="region of interest" description="Disordered" evidence="1">
    <location>
        <begin position="1"/>
        <end position="25"/>
    </location>
</feature>
<dbReference type="EMBL" id="JACIEK010000004">
    <property type="protein sequence ID" value="MBB3998271.1"/>
    <property type="molecule type" value="Genomic_DNA"/>
</dbReference>
<comment type="caution">
    <text evidence="2">The sequence shown here is derived from an EMBL/GenBank/DDBJ whole genome shotgun (WGS) entry which is preliminary data.</text>
</comment>
<proteinExistence type="predicted"/>
<sequence>MIHLHRSEGEVAFTQGIPRSRNPHAVETPEWNEWMDGFDAAASQAENPHGVSPPGDHVRVL</sequence>
<protein>
    <submittedName>
        <fullName evidence="2">Uncharacterized protein</fullName>
    </submittedName>
</protein>